<gene>
    <name evidence="2" type="ORF">GCM10009784_01960</name>
</gene>
<proteinExistence type="predicted"/>
<dbReference type="EMBL" id="BAAAON010000001">
    <property type="protein sequence ID" value="GAA2172253.1"/>
    <property type="molecule type" value="Genomic_DNA"/>
</dbReference>
<sequence>MFWVLRRAGNRMWPAHNYEKRPWRFSGRPPREDRLFAEVVVSLPPLIAAQDYYPEKDTLVALEEAAVAVASLDATSGARMAAISGFLLGSESVSSSKIEHVEAPRDDYARAAIGIKASANARSMVAATDAIQAMIDGAGSTGTISVDQILKAHHLLMKDDPVDFTYAGRFRDVQNWIGGSDYSPRNAIHVPPPPELVDDLMADLIVFSNRVDLPVIAQAAIAHAHFESVHPFTDGNGRIGRALIGAVCRRRRLTTGTVTPIASAMVADVQQYFDLVNAYRTGDVDPFVKYLAVSAVRATDAARASIAELEELPGIWEEAAKPRRGSADEKIIAALLEHPVLEAHTAAHIAGVTLNAVYASLDRLTEAGVIAPITRSKRDRAWAATEVLDEVDRLNARLAGK</sequence>
<dbReference type="InterPro" id="IPR003812">
    <property type="entry name" value="Fido"/>
</dbReference>
<reference evidence="3" key="1">
    <citation type="journal article" date="2019" name="Int. J. Syst. Evol. Microbiol.">
        <title>The Global Catalogue of Microorganisms (GCM) 10K type strain sequencing project: providing services to taxonomists for standard genome sequencing and annotation.</title>
        <authorList>
            <consortium name="The Broad Institute Genomics Platform"/>
            <consortium name="The Broad Institute Genome Sequencing Center for Infectious Disease"/>
            <person name="Wu L."/>
            <person name="Ma J."/>
        </authorList>
    </citation>
    <scope>NUCLEOTIDE SEQUENCE [LARGE SCALE GENOMIC DNA]</scope>
    <source>
        <strain evidence="3">JCM 14917</strain>
    </source>
</reference>
<comment type="caution">
    <text evidence="2">The sequence shown here is derived from an EMBL/GenBank/DDBJ whole genome shotgun (WGS) entry which is preliminary data.</text>
</comment>
<evidence type="ECO:0000259" key="1">
    <source>
        <dbReference type="PROSITE" id="PS51459"/>
    </source>
</evidence>
<accession>A0ABP5MCA5</accession>
<dbReference type="Pfam" id="PF02661">
    <property type="entry name" value="Fic"/>
    <property type="match status" value="1"/>
</dbReference>
<dbReference type="InterPro" id="IPR036597">
    <property type="entry name" value="Fido-like_dom_sf"/>
</dbReference>
<dbReference type="InterPro" id="IPR040198">
    <property type="entry name" value="Fido_containing"/>
</dbReference>
<protein>
    <submittedName>
        <fullName evidence="2">Fic family protein</fullName>
    </submittedName>
</protein>
<dbReference type="PANTHER" id="PTHR13504">
    <property type="entry name" value="FIDO DOMAIN-CONTAINING PROTEIN DDB_G0283145"/>
    <property type="match status" value="1"/>
</dbReference>
<organism evidence="2 3">
    <name type="scientific">Arthrobacter parietis</name>
    <dbReference type="NCBI Taxonomy" id="271434"/>
    <lineage>
        <taxon>Bacteria</taxon>
        <taxon>Bacillati</taxon>
        <taxon>Actinomycetota</taxon>
        <taxon>Actinomycetes</taxon>
        <taxon>Micrococcales</taxon>
        <taxon>Micrococcaceae</taxon>
        <taxon>Arthrobacter</taxon>
    </lineage>
</organism>
<dbReference type="Gene3D" id="1.10.3290.10">
    <property type="entry name" value="Fido-like domain"/>
    <property type="match status" value="1"/>
</dbReference>
<name>A0ABP5MCA5_9MICC</name>
<dbReference type="Proteomes" id="UP001500974">
    <property type="component" value="Unassembled WGS sequence"/>
</dbReference>
<evidence type="ECO:0000313" key="2">
    <source>
        <dbReference type="EMBL" id="GAA2172253.1"/>
    </source>
</evidence>
<evidence type="ECO:0000313" key="3">
    <source>
        <dbReference type="Proteomes" id="UP001500974"/>
    </source>
</evidence>
<keyword evidence="3" id="KW-1185">Reference proteome</keyword>
<dbReference type="SUPFAM" id="SSF140931">
    <property type="entry name" value="Fic-like"/>
    <property type="match status" value="1"/>
</dbReference>
<dbReference type="PROSITE" id="PS51459">
    <property type="entry name" value="FIDO"/>
    <property type="match status" value="1"/>
</dbReference>
<feature type="domain" description="Fido" evidence="1">
    <location>
        <begin position="144"/>
        <end position="293"/>
    </location>
</feature>
<dbReference type="PANTHER" id="PTHR13504:SF38">
    <property type="entry name" value="FIDO DOMAIN-CONTAINING PROTEIN"/>
    <property type="match status" value="1"/>
</dbReference>